<evidence type="ECO:0000313" key="3">
    <source>
        <dbReference type="Proteomes" id="UP000247569"/>
    </source>
</evidence>
<name>A0A318K7T5_9NOCA</name>
<feature type="chain" id="PRO_5038655176" evidence="1">
    <location>
        <begin position="26"/>
        <end position="130"/>
    </location>
</feature>
<dbReference type="EMBL" id="QJKF01000002">
    <property type="protein sequence ID" value="PXX68754.1"/>
    <property type="molecule type" value="Genomic_DNA"/>
</dbReference>
<dbReference type="AlphaFoldDB" id="A0A318K7T5"/>
<gene>
    <name evidence="2" type="ORF">DFR70_102440</name>
</gene>
<sequence length="130" mass="13377">MGIRATAATLGIGAGLAAIMVSAGAGQAAAFNPVIEPDLGVYGVELDHAETVALHNSALPAALNQVWRDHGFAIYLPSTLQQAEEAVRKHNLSDVVAMSADSPEGTVALAVYYHPSTHSRVILGALGSAY</sequence>
<accession>A0A318K7T5</accession>
<evidence type="ECO:0000256" key="1">
    <source>
        <dbReference type="SAM" id="SignalP"/>
    </source>
</evidence>
<keyword evidence="3" id="KW-1185">Reference proteome</keyword>
<feature type="signal peptide" evidence="1">
    <location>
        <begin position="1"/>
        <end position="25"/>
    </location>
</feature>
<proteinExistence type="predicted"/>
<dbReference type="RefSeq" id="WP_146251035.1">
    <property type="nucleotide sequence ID" value="NZ_QJKF01000002.1"/>
</dbReference>
<organism evidence="2 3">
    <name type="scientific">Nocardia tenerifensis</name>
    <dbReference type="NCBI Taxonomy" id="228006"/>
    <lineage>
        <taxon>Bacteria</taxon>
        <taxon>Bacillati</taxon>
        <taxon>Actinomycetota</taxon>
        <taxon>Actinomycetes</taxon>
        <taxon>Mycobacteriales</taxon>
        <taxon>Nocardiaceae</taxon>
        <taxon>Nocardia</taxon>
    </lineage>
</organism>
<keyword evidence="1" id="KW-0732">Signal</keyword>
<reference evidence="2 3" key="1">
    <citation type="submission" date="2018-05" db="EMBL/GenBank/DDBJ databases">
        <title>Genomic Encyclopedia of Type Strains, Phase IV (KMG-IV): sequencing the most valuable type-strain genomes for metagenomic binning, comparative biology and taxonomic classification.</title>
        <authorList>
            <person name="Goeker M."/>
        </authorList>
    </citation>
    <scope>NUCLEOTIDE SEQUENCE [LARGE SCALE GENOMIC DNA]</scope>
    <source>
        <strain evidence="2 3">DSM 44704</strain>
    </source>
</reference>
<evidence type="ECO:0000313" key="2">
    <source>
        <dbReference type="EMBL" id="PXX68754.1"/>
    </source>
</evidence>
<dbReference type="Proteomes" id="UP000247569">
    <property type="component" value="Unassembled WGS sequence"/>
</dbReference>
<protein>
    <submittedName>
        <fullName evidence="2">Uncharacterized protein</fullName>
    </submittedName>
</protein>
<comment type="caution">
    <text evidence="2">The sequence shown here is derived from an EMBL/GenBank/DDBJ whole genome shotgun (WGS) entry which is preliminary data.</text>
</comment>